<gene>
    <name evidence="3" type="ORF">SAMN05216302_10772</name>
</gene>
<dbReference type="PANTHER" id="PTHR34219:SF5">
    <property type="entry name" value="BLR4505 PROTEIN"/>
    <property type="match status" value="1"/>
</dbReference>
<feature type="transmembrane region" description="Helical" evidence="2">
    <location>
        <begin position="32"/>
        <end position="53"/>
    </location>
</feature>
<dbReference type="Pfam" id="PF03929">
    <property type="entry name" value="PepSY_TM"/>
    <property type="match status" value="1"/>
</dbReference>
<keyword evidence="4" id="KW-1185">Reference proteome</keyword>
<dbReference type="OrthoDB" id="7238323at2"/>
<name>A0A1I4HD07_9PROT</name>
<dbReference type="Proteomes" id="UP000199533">
    <property type="component" value="Unassembled WGS sequence"/>
</dbReference>
<feature type="transmembrane region" description="Helical" evidence="2">
    <location>
        <begin position="230"/>
        <end position="248"/>
    </location>
</feature>
<keyword evidence="2" id="KW-1133">Transmembrane helix</keyword>
<evidence type="ECO:0000313" key="3">
    <source>
        <dbReference type="EMBL" id="SFL39487.1"/>
    </source>
</evidence>
<feature type="region of interest" description="Disordered" evidence="1">
    <location>
        <begin position="1"/>
        <end position="20"/>
    </location>
</feature>
<protein>
    <submittedName>
        <fullName evidence="3">Uncharacterized iron-regulated membrane protein</fullName>
    </submittedName>
</protein>
<dbReference type="STRING" id="52441.SAMN05216302_10772"/>
<dbReference type="EMBL" id="FOSP01000077">
    <property type="protein sequence ID" value="SFL39487.1"/>
    <property type="molecule type" value="Genomic_DNA"/>
</dbReference>
<dbReference type="RefSeq" id="WP_090703744.1">
    <property type="nucleotide sequence ID" value="NZ_FOSP01000077.1"/>
</dbReference>
<proteinExistence type="predicted"/>
<evidence type="ECO:0000256" key="1">
    <source>
        <dbReference type="SAM" id="MobiDB-lite"/>
    </source>
</evidence>
<organism evidence="3 4">
    <name type="scientific">Nitrosomonas aestuarii</name>
    <dbReference type="NCBI Taxonomy" id="52441"/>
    <lineage>
        <taxon>Bacteria</taxon>
        <taxon>Pseudomonadati</taxon>
        <taxon>Pseudomonadota</taxon>
        <taxon>Betaproteobacteria</taxon>
        <taxon>Nitrosomonadales</taxon>
        <taxon>Nitrosomonadaceae</taxon>
        <taxon>Nitrosomonas</taxon>
    </lineage>
</organism>
<reference evidence="4" key="1">
    <citation type="submission" date="2016-10" db="EMBL/GenBank/DDBJ databases">
        <authorList>
            <person name="Varghese N."/>
            <person name="Submissions S."/>
        </authorList>
    </citation>
    <scope>NUCLEOTIDE SEQUENCE [LARGE SCALE GENOMIC DNA]</scope>
    <source>
        <strain evidence="4">Nm69</strain>
    </source>
</reference>
<dbReference type="PANTHER" id="PTHR34219">
    <property type="entry name" value="IRON-REGULATED INNER MEMBRANE PROTEIN-RELATED"/>
    <property type="match status" value="1"/>
</dbReference>
<keyword evidence="2" id="KW-0472">Membrane</keyword>
<feature type="compositionally biased region" description="Polar residues" evidence="1">
    <location>
        <begin position="1"/>
        <end position="14"/>
    </location>
</feature>
<dbReference type="AlphaFoldDB" id="A0A1I4HD07"/>
<keyword evidence="2" id="KW-0812">Transmembrane</keyword>
<feature type="transmembrane region" description="Helical" evidence="2">
    <location>
        <begin position="382"/>
        <end position="402"/>
    </location>
</feature>
<sequence length="417" mass="46995">MTSDITANNSTHAHQSGKTRTGRQALTIMHRWTGLFLAVFLFISGLTGAVISWDHELDEWLNPQLFERQSQGEAQAPLELADQLEEVDPRILITWVPLLIEADENLGLAVTGRTNMTTNKAYDLGFNQIALDPVTGEIRGTRTWGEISLSRENFIPFLYKLHYSMHIPDFFDIELGILFMGILAIVWTFDCFIALWISFPNFQSWRKSFAIRWKQGGYKLNFDLHRSGGVWLWFLLLILAVTAISMNLRQEIMRPVVSMFAPLATDPFAVRMPNPHDEPIEPEIGRFEVLQLANNEAQRRKWTAPPGGMFYQPEFGIYGVTYHEPGKDHANFGLGNPWLYFDGQDGAYLGDKIPGAGSAGDIFLQAQFPLHSGRILGMPGRIMVSILGVLVAVLSVTGVVIWQKKRLARVRAAAFDM</sequence>
<evidence type="ECO:0000313" key="4">
    <source>
        <dbReference type="Proteomes" id="UP000199533"/>
    </source>
</evidence>
<dbReference type="InterPro" id="IPR005625">
    <property type="entry name" value="PepSY-ass_TM"/>
</dbReference>
<accession>A0A1I4HD07</accession>
<feature type="transmembrane region" description="Helical" evidence="2">
    <location>
        <begin position="175"/>
        <end position="199"/>
    </location>
</feature>
<evidence type="ECO:0000256" key="2">
    <source>
        <dbReference type="SAM" id="Phobius"/>
    </source>
</evidence>